<dbReference type="EMBL" id="KN847317">
    <property type="protein sequence ID" value="KIW60054.1"/>
    <property type="molecule type" value="Genomic_DNA"/>
</dbReference>
<dbReference type="OrthoDB" id="48988at2759"/>
<comment type="similarity">
    <text evidence="3">Belongs to the aldo/keto reductase family. Aldo/keto reductase 2 subfamily.</text>
</comment>
<evidence type="ECO:0000259" key="4">
    <source>
        <dbReference type="Pfam" id="PF00248"/>
    </source>
</evidence>
<dbReference type="GeneID" id="25322211"/>
<dbReference type="InterPro" id="IPR050523">
    <property type="entry name" value="AKR_Detox_Biosynth"/>
</dbReference>
<accession>A0A0D2FIU7</accession>
<dbReference type="HOGENOM" id="CLU_023205_2_2_1"/>
<dbReference type="Proteomes" id="UP000054342">
    <property type="component" value="Unassembled WGS sequence"/>
</dbReference>
<organism evidence="5 6">
    <name type="scientific">Exophiala xenobiotica</name>
    <dbReference type="NCBI Taxonomy" id="348802"/>
    <lineage>
        <taxon>Eukaryota</taxon>
        <taxon>Fungi</taxon>
        <taxon>Dikarya</taxon>
        <taxon>Ascomycota</taxon>
        <taxon>Pezizomycotina</taxon>
        <taxon>Eurotiomycetes</taxon>
        <taxon>Chaetothyriomycetidae</taxon>
        <taxon>Chaetothyriales</taxon>
        <taxon>Herpotrichiellaceae</taxon>
        <taxon>Exophiala</taxon>
    </lineage>
</organism>
<keyword evidence="6" id="KW-1185">Reference proteome</keyword>
<evidence type="ECO:0000313" key="5">
    <source>
        <dbReference type="EMBL" id="KIW60054.1"/>
    </source>
</evidence>
<dbReference type="STRING" id="348802.A0A0D2FIU7"/>
<dbReference type="GO" id="GO:0016491">
    <property type="term" value="F:oxidoreductase activity"/>
    <property type="evidence" value="ECO:0007669"/>
    <property type="project" value="UniProtKB-KW"/>
</dbReference>
<dbReference type="InterPro" id="IPR023210">
    <property type="entry name" value="NADP_OxRdtase_dom"/>
</dbReference>
<dbReference type="Gene3D" id="3.20.20.100">
    <property type="entry name" value="NADP-dependent oxidoreductase domain"/>
    <property type="match status" value="1"/>
</dbReference>
<name>A0A0D2FIU7_9EURO</name>
<dbReference type="AlphaFoldDB" id="A0A0D2FIU7"/>
<dbReference type="SUPFAM" id="SSF51430">
    <property type="entry name" value="NAD(P)-linked oxidoreductase"/>
    <property type="match status" value="1"/>
</dbReference>
<protein>
    <recommendedName>
        <fullName evidence="4">NADP-dependent oxidoreductase domain-containing protein</fullName>
    </recommendedName>
</protein>
<evidence type="ECO:0000256" key="3">
    <source>
        <dbReference type="ARBA" id="ARBA00038157"/>
    </source>
</evidence>
<keyword evidence="2" id="KW-0560">Oxidoreductase</keyword>
<reference evidence="5 6" key="1">
    <citation type="submission" date="2015-01" db="EMBL/GenBank/DDBJ databases">
        <title>The Genome Sequence of Exophiala xenobiotica CBS118157.</title>
        <authorList>
            <consortium name="The Broad Institute Genomics Platform"/>
            <person name="Cuomo C."/>
            <person name="de Hoog S."/>
            <person name="Gorbushina A."/>
            <person name="Stielow B."/>
            <person name="Teixiera M."/>
            <person name="Abouelleil A."/>
            <person name="Chapman S.B."/>
            <person name="Priest M."/>
            <person name="Young S.K."/>
            <person name="Wortman J."/>
            <person name="Nusbaum C."/>
            <person name="Birren B."/>
        </authorList>
    </citation>
    <scope>NUCLEOTIDE SEQUENCE [LARGE SCALE GENOMIC DNA]</scope>
    <source>
        <strain evidence="5 6">CBS 118157</strain>
    </source>
</reference>
<feature type="domain" description="NADP-dependent oxidoreductase" evidence="4">
    <location>
        <begin position="26"/>
        <end position="330"/>
    </location>
</feature>
<evidence type="ECO:0000313" key="6">
    <source>
        <dbReference type="Proteomes" id="UP000054342"/>
    </source>
</evidence>
<dbReference type="InterPro" id="IPR036812">
    <property type="entry name" value="NAD(P)_OxRdtase_dom_sf"/>
</dbReference>
<dbReference type="PANTHER" id="PTHR43364:SF7">
    <property type="entry name" value="NADP-DEPENDENT OXIDOREDUCTASE DOMAIN-CONTAINING PROTEIN-RELATED"/>
    <property type="match status" value="1"/>
</dbReference>
<evidence type="ECO:0000256" key="2">
    <source>
        <dbReference type="ARBA" id="ARBA00023002"/>
    </source>
</evidence>
<proteinExistence type="inferred from homology"/>
<dbReference type="Pfam" id="PF00248">
    <property type="entry name" value="Aldo_ket_red"/>
    <property type="match status" value="1"/>
</dbReference>
<evidence type="ECO:0000256" key="1">
    <source>
        <dbReference type="ARBA" id="ARBA00022857"/>
    </source>
</evidence>
<gene>
    <name evidence="5" type="ORF">PV05_00303</name>
</gene>
<keyword evidence="1" id="KW-0521">NADP</keyword>
<dbReference type="RefSeq" id="XP_013320638.1">
    <property type="nucleotide sequence ID" value="XM_013465184.1"/>
</dbReference>
<dbReference type="PANTHER" id="PTHR43364">
    <property type="entry name" value="NADH-SPECIFIC METHYLGLYOXAL REDUCTASE-RELATED"/>
    <property type="match status" value="1"/>
</dbReference>
<sequence length="385" mass="42621">MTSNTAVPRLARYRQLSPSAALFVSPLCLGSMSLGTKNEAMFGACSKATAFEILDHYYSEGGNFIDTANSYQGGETETWLGEWMAARGNRDQIVLATKYTGPHPSPDKNIKIRANYGGNGMKALRLTFADSLRRLQTSYVDILYLHWWNFTATVPEVMHGLNDLVVSGKVLYLGISDSPAWLVTKANQYARDHGLRQFVVYQGIWNAAMRDLERDIVPMCRDEGMGVCGYSVLNSGRFQSAAAFEERKKNNTGRQFPVTARDKDVSRVLETIADTKKTTLTNVALAYVMHKEPYVYPIVGGSKISHIKGNIEGLSTSLSAEEMDQIDMAYDFDPGFPYTFLSGTMIQGFDMPQKGASHASEVCWTMAQGTFDWVESPKAIKVAPS</sequence>